<sequence length="298" mass="35055">MAGNFWKSSHYEQWILDKHELLRQRSDDLKHFSEEEYQKLMIFFSNYIQIIGQEVGKVRMQVTASAIVYFRRFYARQSIFSNIDPFLLAPTCIFLASKVEEHGQMSVNKISQLATNIWKRFGEKPFPVQDLTVRTAAIYEAEFCLLEILDCCLIVYHPYRPLNQLILDIKQNLKDFKDVDSLASDAWRVCNDSLRTDVAILYPPHQIAIACIMIAAILNNKEKDLKNWFAELSVDFEKVFEIQQMIFNMYRIWKSFEGKNFDEQLLALFEKLQYVRPQATIPPALHQQGGHHMDMQMH</sequence>
<keyword evidence="2 3" id="KW-0195">Cyclin</keyword>
<feature type="domain" description="Cyclin-like" evidence="4">
    <location>
        <begin position="167"/>
        <end position="251"/>
    </location>
</feature>
<dbReference type="SUPFAM" id="SSF47954">
    <property type="entry name" value="Cyclin-like"/>
    <property type="match status" value="2"/>
</dbReference>
<dbReference type="InterPro" id="IPR006671">
    <property type="entry name" value="Cyclin_N"/>
</dbReference>
<dbReference type="WBParaSite" id="ACRNAN_scaffold1243.g11512.t1">
    <property type="protein sequence ID" value="ACRNAN_scaffold1243.g11512.t1"/>
    <property type="gene ID" value="ACRNAN_scaffold1243.g11512"/>
</dbReference>
<keyword evidence="5" id="KW-1185">Reference proteome</keyword>
<dbReference type="Proteomes" id="UP000887540">
    <property type="component" value="Unplaced"/>
</dbReference>
<evidence type="ECO:0000256" key="1">
    <source>
        <dbReference type="ARBA" id="ARBA00008638"/>
    </source>
</evidence>
<reference evidence="6" key="1">
    <citation type="submission" date="2022-11" db="UniProtKB">
        <authorList>
            <consortium name="WormBaseParasite"/>
        </authorList>
    </citation>
    <scope>IDENTIFICATION</scope>
</reference>
<dbReference type="Gene3D" id="1.10.472.10">
    <property type="entry name" value="Cyclin-like"/>
    <property type="match status" value="2"/>
</dbReference>
<dbReference type="Pfam" id="PF16899">
    <property type="entry name" value="Cyclin_C_2"/>
    <property type="match status" value="1"/>
</dbReference>
<evidence type="ECO:0000313" key="5">
    <source>
        <dbReference type="Proteomes" id="UP000887540"/>
    </source>
</evidence>
<dbReference type="InterPro" id="IPR036915">
    <property type="entry name" value="Cyclin-like_sf"/>
</dbReference>
<organism evidence="5 6">
    <name type="scientific">Acrobeloides nanus</name>
    <dbReference type="NCBI Taxonomy" id="290746"/>
    <lineage>
        <taxon>Eukaryota</taxon>
        <taxon>Metazoa</taxon>
        <taxon>Ecdysozoa</taxon>
        <taxon>Nematoda</taxon>
        <taxon>Chromadorea</taxon>
        <taxon>Rhabditida</taxon>
        <taxon>Tylenchina</taxon>
        <taxon>Cephalobomorpha</taxon>
        <taxon>Cephaloboidea</taxon>
        <taxon>Cephalobidae</taxon>
        <taxon>Acrobeloides</taxon>
    </lineage>
</organism>
<protein>
    <submittedName>
        <fullName evidence="6">Cyclin-like domain-containing protein</fullName>
    </submittedName>
</protein>
<dbReference type="CDD" id="cd20513">
    <property type="entry name" value="CYCLIN_CCNC_rpt1"/>
    <property type="match status" value="1"/>
</dbReference>
<dbReference type="SMART" id="SM00385">
    <property type="entry name" value="CYCLIN"/>
    <property type="match status" value="2"/>
</dbReference>
<comment type="similarity">
    <text evidence="1">Belongs to the cyclin family. Cyclin C subfamily.</text>
</comment>
<dbReference type="InterPro" id="IPR013763">
    <property type="entry name" value="Cyclin-like_dom"/>
</dbReference>
<dbReference type="InterPro" id="IPR043198">
    <property type="entry name" value="Cyclin/Ssn8"/>
</dbReference>
<dbReference type="InterPro" id="IPR031658">
    <property type="entry name" value="Cyclin_C_2"/>
</dbReference>
<dbReference type="AlphaFoldDB" id="A0A914CN58"/>
<name>A0A914CN58_9BILA</name>
<accession>A0A914CN58</accession>
<dbReference type="PIRSF" id="PIRSF028758">
    <property type="entry name" value="Cyclin, C/H/G types"/>
    <property type="match status" value="1"/>
</dbReference>
<feature type="domain" description="Cyclin-like" evidence="4">
    <location>
        <begin position="46"/>
        <end position="140"/>
    </location>
</feature>
<dbReference type="GO" id="GO:0016538">
    <property type="term" value="F:cyclin-dependent protein serine/threonine kinase regulator activity"/>
    <property type="evidence" value="ECO:0007669"/>
    <property type="project" value="InterPro"/>
</dbReference>
<dbReference type="PANTHER" id="PTHR10026">
    <property type="entry name" value="CYCLIN"/>
    <property type="match status" value="1"/>
</dbReference>
<dbReference type="CDD" id="cd20514">
    <property type="entry name" value="CYCLIN_CCNC_rpt2"/>
    <property type="match status" value="1"/>
</dbReference>
<evidence type="ECO:0000256" key="2">
    <source>
        <dbReference type="ARBA" id="ARBA00023127"/>
    </source>
</evidence>
<evidence type="ECO:0000313" key="6">
    <source>
        <dbReference type="WBParaSite" id="ACRNAN_scaffold1243.g11512.t1"/>
    </source>
</evidence>
<dbReference type="GO" id="GO:0006357">
    <property type="term" value="P:regulation of transcription by RNA polymerase II"/>
    <property type="evidence" value="ECO:0007669"/>
    <property type="project" value="InterPro"/>
</dbReference>
<proteinExistence type="inferred from homology"/>
<evidence type="ECO:0000259" key="4">
    <source>
        <dbReference type="SMART" id="SM00385"/>
    </source>
</evidence>
<evidence type="ECO:0000256" key="3">
    <source>
        <dbReference type="RuleBase" id="RU000383"/>
    </source>
</evidence>
<dbReference type="Pfam" id="PF00134">
    <property type="entry name" value="Cyclin_N"/>
    <property type="match status" value="1"/>
</dbReference>